<dbReference type="RefSeq" id="XP_055864366.1">
    <property type="nucleotide sequence ID" value="XM_056008391.1"/>
</dbReference>
<keyword evidence="4" id="KW-0769">Symport</keyword>
<feature type="domain" description="Major facilitator superfamily (MFS) profile" evidence="9">
    <location>
        <begin position="22"/>
        <end position="473"/>
    </location>
</feature>
<feature type="compositionally biased region" description="Low complexity" evidence="7">
    <location>
        <begin position="492"/>
        <end position="504"/>
    </location>
</feature>
<dbReference type="Gene3D" id="1.20.1250.20">
    <property type="entry name" value="MFS general substrate transporter like domains"/>
    <property type="match status" value="2"/>
</dbReference>
<evidence type="ECO:0000313" key="12">
    <source>
        <dbReference type="RefSeq" id="XP_055864366.1"/>
    </source>
</evidence>
<organism evidence="10 14">
    <name type="scientific">Biomphalaria glabrata</name>
    <name type="common">Bloodfluke planorb</name>
    <name type="synonym">Freshwater snail</name>
    <dbReference type="NCBI Taxonomy" id="6526"/>
    <lineage>
        <taxon>Eukaryota</taxon>
        <taxon>Metazoa</taxon>
        <taxon>Spiralia</taxon>
        <taxon>Lophotrochozoa</taxon>
        <taxon>Mollusca</taxon>
        <taxon>Gastropoda</taxon>
        <taxon>Heterobranchia</taxon>
        <taxon>Euthyneura</taxon>
        <taxon>Panpulmonata</taxon>
        <taxon>Hygrophila</taxon>
        <taxon>Lymnaeoidea</taxon>
        <taxon>Planorbidae</taxon>
        <taxon>Biomphalaria</taxon>
    </lineage>
</organism>
<keyword evidence="5 8" id="KW-1133">Transmembrane helix</keyword>
<feature type="transmembrane region" description="Helical" evidence="8">
    <location>
        <begin position="123"/>
        <end position="141"/>
    </location>
</feature>
<evidence type="ECO:0000256" key="4">
    <source>
        <dbReference type="ARBA" id="ARBA00022847"/>
    </source>
</evidence>
<comment type="subcellular location">
    <subcellularLocation>
        <location evidence="1">Membrane</location>
        <topology evidence="1">Multi-pass membrane protein</topology>
    </subcellularLocation>
</comment>
<dbReference type="GO" id="GO:0006820">
    <property type="term" value="P:monoatomic anion transport"/>
    <property type="evidence" value="ECO:0007669"/>
    <property type="project" value="TreeGrafter"/>
</dbReference>
<feature type="transmembrane region" description="Helical" evidence="8">
    <location>
        <begin position="15"/>
        <end position="35"/>
    </location>
</feature>
<dbReference type="RefSeq" id="XP_055864367.1">
    <property type="nucleotide sequence ID" value="XM_056008392.1"/>
</dbReference>
<accession>A0A9W2YNZ9</accession>
<dbReference type="GeneID" id="106050714"/>
<dbReference type="GO" id="GO:0015293">
    <property type="term" value="F:symporter activity"/>
    <property type="evidence" value="ECO:0007669"/>
    <property type="project" value="UniProtKB-KW"/>
</dbReference>
<evidence type="ECO:0000313" key="13">
    <source>
        <dbReference type="RefSeq" id="XP_055864367.1"/>
    </source>
</evidence>
<dbReference type="RefSeq" id="XP_055864369.1">
    <property type="nucleotide sequence ID" value="XM_056008394.1"/>
</dbReference>
<dbReference type="OMA" id="SPWRDIC"/>
<dbReference type="Pfam" id="PF07690">
    <property type="entry name" value="MFS_1"/>
    <property type="match status" value="1"/>
</dbReference>
<evidence type="ECO:0000313" key="14">
    <source>
        <dbReference type="RefSeq" id="XP_055864369.1"/>
    </source>
</evidence>
<keyword evidence="2" id="KW-0813">Transport</keyword>
<feature type="transmembrane region" description="Helical" evidence="8">
    <location>
        <begin position="148"/>
        <end position="171"/>
    </location>
</feature>
<reference evidence="11 12" key="1">
    <citation type="submission" date="2025-04" db="UniProtKB">
        <authorList>
            <consortium name="RefSeq"/>
        </authorList>
    </citation>
    <scope>IDENTIFICATION</scope>
</reference>
<evidence type="ECO:0000256" key="1">
    <source>
        <dbReference type="ARBA" id="ARBA00004141"/>
    </source>
</evidence>
<feature type="transmembrane region" description="Helical" evidence="8">
    <location>
        <begin position="449"/>
        <end position="468"/>
    </location>
</feature>
<dbReference type="PANTHER" id="PTHR11662">
    <property type="entry name" value="SOLUTE CARRIER FAMILY 17"/>
    <property type="match status" value="1"/>
</dbReference>
<keyword evidence="10" id="KW-1185">Reference proteome</keyword>
<sequence>MPEIVEAPFLFSERFYLACLMCLGTAVVYAVRINLSVAILCMVRKAPAVTITNDNDTDWEHPKSDTYCDRILAYKDATEKQFKGEFDWDKGTIAQLLAMFFYGYILTQLLSGWFASRFGGTKVWGWNMFISGLCTVLTPLLARSHISLLYFVRVVIGFCSGVALPCVYSILGHWAPPCESSKLTSLSFAGLAVGSIATLSTSGLLCHYGFDNGWGSIFYISGLVTLLWSGLWLTMTTDLPSENYRITTLERVYIETSIGRGGMKKLHRVPWEDILTSRAVWALTISHFCNNYIYYTMITLVPTYLDESFNFNIQENGMLSSLLYLFEFFTSLCVGYAADNITHNKILTLLMVRKSFQLVSLIGTAFGLLLVAQITTCENRYWAVFLLCLSSGFMTFNRAGILVNHLDLAPGYAGILFGLTNTFGTVPGMIAPVIAGYLTPNKTTEEWRYVFYLCALDAVAGALVFTFFGEVELQPWAMAPEKKAKKNAQQDTELSTTTTSQLQEVMDIPPPTKLSSEDGSV</sequence>
<dbReference type="InterPro" id="IPR050382">
    <property type="entry name" value="MFS_Na/Anion_cotransporter"/>
</dbReference>
<feature type="transmembrane region" description="Helical" evidence="8">
    <location>
        <begin position="183"/>
        <end position="205"/>
    </location>
</feature>
<keyword evidence="3 8" id="KW-0812">Transmembrane</keyword>
<dbReference type="Proteomes" id="UP001165740">
    <property type="component" value="Chromosome 13"/>
</dbReference>
<dbReference type="SUPFAM" id="SSF103473">
    <property type="entry name" value="MFS general substrate transporter"/>
    <property type="match status" value="1"/>
</dbReference>
<keyword evidence="6 8" id="KW-0472">Membrane</keyword>
<dbReference type="CDD" id="cd17318">
    <property type="entry name" value="MFS_SLC17"/>
    <property type="match status" value="1"/>
</dbReference>
<dbReference type="RefSeq" id="XP_055864365.1">
    <property type="nucleotide sequence ID" value="XM_056008390.1"/>
</dbReference>
<evidence type="ECO:0000256" key="8">
    <source>
        <dbReference type="SAM" id="Phobius"/>
    </source>
</evidence>
<evidence type="ECO:0000256" key="7">
    <source>
        <dbReference type="SAM" id="MobiDB-lite"/>
    </source>
</evidence>
<dbReference type="FunFam" id="1.20.1250.20:FF:000003">
    <property type="entry name" value="Solute carrier family 17 member 3"/>
    <property type="match status" value="1"/>
</dbReference>
<name>A0A9W2YNZ9_BIOGL</name>
<protein>
    <submittedName>
        <fullName evidence="11 12">Sialin-like</fullName>
    </submittedName>
</protein>
<dbReference type="FunFam" id="1.20.1250.20:FF:000423">
    <property type="entry name" value="Putative inorganic phosphate cotransporter-like Protein"/>
    <property type="match status" value="1"/>
</dbReference>
<evidence type="ECO:0000256" key="3">
    <source>
        <dbReference type="ARBA" id="ARBA00022692"/>
    </source>
</evidence>
<evidence type="ECO:0000256" key="6">
    <source>
        <dbReference type="ARBA" id="ARBA00023136"/>
    </source>
</evidence>
<dbReference type="InterPro" id="IPR020846">
    <property type="entry name" value="MFS_dom"/>
</dbReference>
<dbReference type="PROSITE" id="PS50850">
    <property type="entry name" value="MFS"/>
    <property type="match status" value="1"/>
</dbReference>
<dbReference type="InterPro" id="IPR036259">
    <property type="entry name" value="MFS_trans_sf"/>
</dbReference>
<dbReference type="GO" id="GO:0016020">
    <property type="term" value="C:membrane"/>
    <property type="evidence" value="ECO:0007669"/>
    <property type="project" value="UniProtKB-SubCell"/>
</dbReference>
<evidence type="ECO:0000313" key="11">
    <source>
        <dbReference type="RefSeq" id="XP_055864365.1"/>
    </source>
</evidence>
<feature type="transmembrane region" description="Helical" evidence="8">
    <location>
        <begin position="318"/>
        <end position="338"/>
    </location>
</feature>
<proteinExistence type="predicted"/>
<feature type="transmembrane region" description="Helical" evidence="8">
    <location>
        <begin position="381"/>
        <end position="403"/>
    </location>
</feature>
<dbReference type="AlphaFoldDB" id="A0A9W2YNZ9"/>
<evidence type="ECO:0000259" key="9">
    <source>
        <dbReference type="PROSITE" id="PS50850"/>
    </source>
</evidence>
<dbReference type="PANTHER" id="PTHR11662:SF399">
    <property type="entry name" value="FI19708P1-RELATED"/>
    <property type="match status" value="1"/>
</dbReference>
<feature type="transmembrane region" description="Helical" evidence="8">
    <location>
        <begin position="217"/>
        <end position="235"/>
    </location>
</feature>
<evidence type="ECO:0000256" key="5">
    <source>
        <dbReference type="ARBA" id="ARBA00022989"/>
    </source>
</evidence>
<feature type="region of interest" description="Disordered" evidence="7">
    <location>
        <begin position="482"/>
        <end position="521"/>
    </location>
</feature>
<evidence type="ECO:0000256" key="2">
    <source>
        <dbReference type="ARBA" id="ARBA00022448"/>
    </source>
</evidence>
<feature type="transmembrane region" description="Helical" evidence="8">
    <location>
        <begin position="358"/>
        <end position="375"/>
    </location>
</feature>
<feature type="transmembrane region" description="Helical" evidence="8">
    <location>
        <begin position="415"/>
        <end position="437"/>
    </location>
</feature>
<evidence type="ECO:0000313" key="10">
    <source>
        <dbReference type="Proteomes" id="UP001165740"/>
    </source>
</evidence>
<dbReference type="OrthoDB" id="2985014at2759"/>
<gene>
    <name evidence="11 12 13 14" type="primary">LOC106050714</name>
</gene>
<feature type="transmembrane region" description="Helical" evidence="8">
    <location>
        <begin position="93"/>
        <end position="111"/>
    </location>
</feature>
<dbReference type="InterPro" id="IPR011701">
    <property type="entry name" value="MFS"/>
</dbReference>